<evidence type="ECO:0000256" key="4">
    <source>
        <dbReference type="ARBA" id="ARBA00022475"/>
    </source>
</evidence>
<comment type="subcellular location">
    <subcellularLocation>
        <location evidence="1">Cell membrane</location>
        <topology evidence="1">Multi-pass membrane protein</topology>
    </subcellularLocation>
</comment>
<dbReference type="PANTHER" id="PTHR32196">
    <property type="entry name" value="ABC TRANSPORTER PERMEASE PROTEIN YPHD-RELATED-RELATED"/>
    <property type="match status" value="1"/>
</dbReference>
<dbReference type="CDD" id="cd06579">
    <property type="entry name" value="TM_PBP1_transp_AraH_like"/>
    <property type="match status" value="1"/>
</dbReference>
<feature type="transmembrane region" description="Helical" evidence="11">
    <location>
        <begin position="82"/>
        <end position="100"/>
    </location>
</feature>
<evidence type="ECO:0000256" key="5">
    <source>
        <dbReference type="ARBA" id="ARBA00022519"/>
    </source>
</evidence>
<evidence type="ECO:0000256" key="3">
    <source>
        <dbReference type="ARBA" id="ARBA00022448"/>
    </source>
</evidence>
<evidence type="ECO:0000256" key="8">
    <source>
        <dbReference type="ARBA" id="ARBA00023136"/>
    </source>
</evidence>
<accession>A0ABV7L1G6</accession>
<evidence type="ECO:0000313" key="12">
    <source>
        <dbReference type="EMBL" id="MFC3228496.1"/>
    </source>
</evidence>
<feature type="transmembrane region" description="Helical" evidence="11">
    <location>
        <begin position="282"/>
        <end position="303"/>
    </location>
</feature>
<reference evidence="13" key="1">
    <citation type="journal article" date="2019" name="Int. J. Syst. Evol. Microbiol.">
        <title>The Global Catalogue of Microorganisms (GCM) 10K type strain sequencing project: providing services to taxonomists for standard genome sequencing and annotation.</title>
        <authorList>
            <consortium name="The Broad Institute Genomics Platform"/>
            <consortium name="The Broad Institute Genome Sequencing Center for Infectious Disease"/>
            <person name="Wu L."/>
            <person name="Ma J."/>
        </authorList>
    </citation>
    <scope>NUCLEOTIDE SEQUENCE [LARGE SCALE GENOMIC DNA]</scope>
    <source>
        <strain evidence="13">KCTC 42964</strain>
    </source>
</reference>
<comment type="function">
    <text evidence="9">Part of the ABC transporter complex LsrABCD involved in autoinducer 2 (AI-2) import. Probably responsible for the translocation of the substrate across the membrane.</text>
</comment>
<keyword evidence="6 11" id="KW-0812">Transmembrane</keyword>
<keyword evidence="13" id="KW-1185">Reference proteome</keyword>
<feature type="transmembrane region" description="Helical" evidence="11">
    <location>
        <begin position="136"/>
        <end position="155"/>
    </location>
</feature>
<evidence type="ECO:0000256" key="7">
    <source>
        <dbReference type="ARBA" id="ARBA00022989"/>
    </source>
</evidence>
<evidence type="ECO:0000256" key="1">
    <source>
        <dbReference type="ARBA" id="ARBA00004651"/>
    </source>
</evidence>
<dbReference type="Proteomes" id="UP001595528">
    <property type="component" value="Unassembled WGS sequence"/>
</dbReference>
<feature type="transmembrane region" description="Helical" evidence="11">
    <location>
        <begin position="20"/>
        <end position="42"/>
    </location>
</feature>
<evidence type="ECO:0000256" key="10">
    <source>
        <dbReference type="ARBA" id="ARBA00039381"/>
    </source>
</evidence>
<keyword evidence="3" id="KW-0813">Transport</keyword>
<keyword evidence="4" id="KW-1003">Cell membrane</keyword>
<protein>
    <recommendedName>
        <fullName evidence="10">Autoinducer 2 import system permease protein LsrD</fullName>
    </recommendedName>
</protein>
<keyword evidence="7 11" id="KW-1133">Transmembrane helix</keyword>
<name>A0ABV7L1G6_9PROT</name>
<evidence type="ECO:0000313" key="13">
    <source>
        <dbReference type="Proteomes" id="UP001595528"/>
    </source>
</evidence>
<comment type="caution">
    <text evidence="12">The sequence shown here is derived from an EMBL/GenBank/DDBJ whole genome shotgun (WGS) entry which is preliminary data.</text>
</comment>
<feature type="transmembrane region" description="Helical" evidence="11">
    <location>
        <begin position="175"/>
        <end position="196"/>
    </location>
</feature>
<dbReference type="RefSeq" id="WP_379901661.1">
    <property type="nucleotide sequence ID" value="NZ_JBHRTR010000028.1"/>
</dbReference>
<evidence type="ECO:0000256" key="6">
    <source>
        <dbReference type="ARBA" id="ARBA00022692"/>
    </source>
</evidence>
<comment type="subunit">
    <text evidence="2">The complex is composed of two ATP-binding proteins (LsrA), two transmembrane proteins (LsrC and LsrD) and a solute-binding protein (LsrB).</text>
</comment>
<dbReference type="InterPro" id="IPR001851">
    <property type="entry name" value="ABC_transp_permease"/>
</dbReference>
<dbReference type="PANTHER" id="PTHR32196:SF71">
    <property type="entry name" value="AUTOINDUCER 2 IMPORT SYSTEM PERMEASE PROTEIN LSRD"/>
    <property type="match status" value="1"/>
</dbReference>
<organism evidence="12 13">
    <name type="scientific">Marinibaculum pumilum</name>
    <dbReference type="NCBI Taxonomy" id="1766165"/>
    <lineage>
        <taxon>Bacteria</taxon>
        <taxon>Pseudomonadati</taxon>
        <taxon>Pseudomonadota</taxon>
        <taxon>Alphaproteobacteria</taxon>
        <taxon>Rhodospirillales</taxon>
        <taxon>Rhodospirillaceae</taxon>
        <taxon>Marinibaculum</taxon>
    </lineage>
</organism>
<evidence type="ECO:0000256" key="9">
    <source>
        <dbReference type="ARBA" id="ARBA00025439"/>
    </source>
</evidence>
<dbReference type="Pfam" id="PF02653">
    <property type="entry name" value="BPD_transp_2"/>
    <property type="match status" value="1"/>
</dbReference>
<evidence type="ECO:0000256" key="2">
    <source>
        <dbReference type="ARBA" id="ARBA00011262"/>
    </source>
</evidence>
<dbReference type="EMBL" id="JBHRTR010000028">
    <property type="protein sequence ID" value="MFC3228496.1"/>
    <property type="molecule type" value="Genomic_DNA"/>
</dbReference>
<keyword evidence="8 11" id="KW-0472">Membrane</keyword>
<keyword evidence="5" id="KW-0997">Cell inner membrane</keyword>
<evidence type="ECO:0000256" key="11">
    <source>
        <dbReference type="SAM" id="Phobius"/>
    </source>
</evidence>
<feature type="transmembrane region" description="Helical" evidence="11">
    <location>
        <begin position="106"/>
        <end position="129"/>
    </location>
</feature>
<feature type="transmembrane region" description="Helical" evidence="11">
    <location>
        <begin position="257"/>
        <end position="275"/>
    </location>
</feature>
<feature type="transmembrane region" description="Helical" evidence="11">
    <location>
        <begin position="54"/>
        <end position="75"/>
    </location>
</feature>
<gene>
    <name evidence="12" type="ORF">ACFOGJ_14725</name>
</gene>
<feature type="transmembrane region" description="Helical" evidence="11">
    <location>
        <begin position="225"/>
        <end position="245"/>
    </location>
</feature>
<sequence>MSETRQTAEGTGGGRRQINWLRIAEAYALVVALLVLVAIFGALKPAAFLSWGNISTMLGSQAVLVVLTLALIIPLTAGDFDLSVASVATLSAMTLAVLNAQDGWPLWAAMLVAAGTGIATGIVNAAFILYFRIHSLIVTLGTGTFLQGVVLWISGSMTISGLSDGLTEYVIITRLFGIPLAFYYALGLCILLWYVFEYTTPGRRLLFVGRGREVARLSGIRVERVRFAALIVSGFLAACGGMLYAGTIGAADPLSGLTFLLPAFAAAFLGATAVYPGRFNPWGSLVAVYFLIVGITGLTILGIQTFVQNLFYGGALVIAVALSQLVRNREPQDFN</sequence>
<proteinExistence type="predicted"/>
<feature type="transmembrane region" description="Helical" evidence="11">
    <location>
        <begin position="309"/>
        <end position="326"/>
    </location>
</feature>